<dbReference type="AlphaFoldDB" id="A0A917RKM1"/>
<reference evidence="2" key="1">
    <citation type="journal article" date="2014" name="Int. J. Syst. Evol. Microbiol.">
        <title>Complete genome sequence of Corynebacterium casei LMG S-19264T (=DSM 44701T), isolated from a smear-ripened cheese.</title>
        <authorList>
            <consortium name="US DOE Joint Genome Institute (JGI-PGF)"/>
            <person name="Walter F."/>
            <person name="Albersmeier A."/>
            <person name="Kalinowski J."/>
            <person name="Ruckert C."/>
        </authorList>
    </citation>
    <scope>NUCLEOTIDE SEQUENCE</scope>
    <source>
        <strain evidence="2">CGMCC 4.3508</strain>
    </source>
</reference>
<proteinExistence type="predicted"/>
<feature type="signal peptide" evidence="1">
    <location>
        <begin position="1"/>
        <end position="24"/>
    </location>
</feature>
<protein>
    <recommendedName>
        <fullName evidence="4">Alpha/beta hydrolase</fullName>
    </recommendedName>
</protein>
<dbReference type="RefSeq" id="WP_062997809.1">
    <property type="nucleotide sequence ID" value="NZ_BMMH01000005.1"/>
</dbReference>
<evidence type="ECO:0000313" key="2">
    <source>
        <dbReference type="EMBL" id="GGL12333.1"/>
    </source>
</evidence>
<evidence type="ECO:0000313" key="3">
    <source>
        <dbReference type="Proteomes" id="UP000638263"/>
    </source>
</evidence>
<dbReference type="EMBL" id="BMMH01000005">
    <property type="protein sequence ID" value="GGL12333.1"/>
    <property type="molecule type" value="Genomic_DNA"/>
</dbReference>
<dbReference type="Proteomes" id="UP000638263">
    <property type="component" value="Unassembled WGS sequence"/>
</dbReference>
<accession>A0A917RKM1</accession>
<name>A0A917RKM1_9NOCA</name>
<sequence length="96" mass="10341">MIFPRRLWQLLVVTAMAIPAGAVAPMAGAVPTSGAQCEEADCSDADALRRSERPYFPKADLATYVLPRAGHSMNLALNGPEFLQRATQWVDGIAAR</sequence>
<gene>
    <name evidence="2" type="ORF">GCM10011588_28430</name>
</gene>
<reference evidence="2" key="2">
    <citation type="submission" date="2020-09" db="EMBL/GenBank/DDBJ databases">
        <authorList>
            <person name="Sun Q."/>
            <person name="Zhou Y."/>
        </authorList>
    </citation>
    <scope>NUCLEOTIDE SEQUENCE</scope>
    <source>
        <strain evidence="2">CGMCC 4.3508</strain>
    </source>
</reference>
<evidence type="ECO:0008006" key="4">
    <source>
        <dbReference type="Google" id="ProtNLM"/>
    </source>
</evidence>
<organism evidence="2 3">
    <name type="scientific">Nocardia jinanensis</name>
    <dbReference type="NCBI Taxonomy" id="382504"/>
    <lineage>
        <taxon>Bacteria</taxon>
        <taxon>Bacillati</taxon>
        <taxon>Actinomycetota</taxon>
        <taxon>Actinomycetes</taxon>
        <taxon>Mycobacteriales</taxon>
        <taxon>Nocardiaceae</taxon>
        <taxon>Nocardia</taxon>
    </lineage>
</organism>
<evidence type="ECO:0000256" key="1">
    <source>
        <dbReference type="SAM" id="SignalP"/>
    </source>
</evidence>
<feature type="chain" id="PRO_5038897757" description="Alpha/beta hydrolase" evidence="1">
    <location>
        <begin position="25"/>
        <end position="96"/>
    </location>
</feature>
<keyword evidence="3" id="KW-1185">Reference proteome</keyword>
<keyword evidence="1" id="KW-0732">Signal</keyword>
<comment type="caution">
    <text evidence="2">The sequence shown here is derived from an EMBL/GenBank/DDBJ whole genome shotgun (WGS) entry which is preliminary data.</text>
</comment>